<evidence type="ECO:0000256" key="12">
    <source>
        <dbReference type="SAM" id="MobiDB-lite"/>
    </source>
</evidence>
<evidence type="ECO:0000256" key="6">
    <source>
        <dbReference type="ARBA" id="ARBA00022824"/>
    </source>
</evidence>
<reference evidence="13" key="1">
    <citation type="submission" date="2021-02" db="EMBL/GenBank/DDBJ databases">
        <authorList>
            <person name="Nowell W R."/>
        </authorList>
    </citation>
    <scope>NUCLEOTIDE SEQUENCE</scope>
</reference>
<feature type="non-terminal residue" evidence="13">
    <location>
        <position position="1"/>
    </location>
</feature>
<evidence type="ECO:0000313" key="14">
    <source>
        <dbReference type="Proteomes" id="UP000663881"/>
    </source>
</evidence>
<evidence type="ECO:0000256" key="4">
    <source>
        <dbReference type="ARBA" id="ARBA00018070"/>
    </source>
</evidence>
<keyword evidence="6" id="KW-0256">Endoplasmic reticulum</keyword>
<proteinExistence type="inferred from homology"/>
<feature type="region of interest" description="Disordered" evidence="12">
    <location>
        <begin position="103"/>
        <end position="122"/>
    </location>
</feature>
<keyword evidence="7" id="KW-0072">Autophagy</keyword>
<accession>A0A820I627</accession>
<evidence type="ECO:0000313" key="13">
    <source>
        <dbReference type="EMBL" id="CAF4303803.1"/>
    </source>
</evidence>
<dbReference type="GO" id="GO:0061908">
    <property type="term" value="C:phagophore"/>
    <property type="evidence" value="ECO:0007669"/>
    <property type="project" value="TreeGrafter"/>
</dbReference>
<comment type="catalytic activity">
    <reaction evidence="10">
        <text>a 1,2-diacyl-sn-glycero-3-phospho-L-serine(in) = a 1,2-diacyl-sn-glycero-3-phospho-L-serine(out)</text>
        <dbReference type="Rhea" id="RHEA:38663"/>
        <dbReference type="ChEBI" id="CHEBI:57262"/>
    </reaction>
</comment>
<keyword evidence="9" id="KW-0472">Membrane</keyword>
<comment type="subcellular location">
    <subcellularLocation>
        <location evidence="1">Endoplasmic reticulum membrane</location>
        <topology evidence="1">Peripheral membrane protein</topology>
    </subcellularLocation>
    <subcellularLocation>
        <location evidence="2">Preautophagosomal structure membrane</location>
        <topology evidence="2">Peripheral membrane protein</topology>
    </subcellularLocation>
</comment>
<name>A0A820I627_9BILA</name>
<dbReference type="Proteomes" id="UP000663881">
    <property type="component" value="Unassembled WGS sequence"/>
</dbReference>
<keyword evidence="8" id="KW-0445">Lipid transport</keyword>
<comment type="caution">
    <text evidence="13">The sequence shown here is derived from an EMBL/GenBank/DDBJ whole genome shotgun (WGS) entry which is preliminary data.</text>
</comment>
<dbReference type="GO" id="GO:0061709">
    <property type="term" value="P:reticulophagy"/>
    <property type="evidence" value="ECO:0007669"/>
    <property type="project" value="TreeGrafter"/>
</dbReference>
<evidence type="ECO:0000256" key="5">
    <source>
        <dbReference type="ARBA" id="ARBA00022448"/>
    </source>
</evidence>
<evidence type="ECO:0000256" key="7">
    <source>
        <dbReference type="ARBA" id="ARBA00023006"/>
    </source>
</evidence>
<dbReference type="InterPro" id="IPR026849">
    <property type="entry name" value="ATG2"/>
</dbReference>
<dbReference type="AlphaFoldDB" id="A0A820I627"/>
<dbReference type="GO" id="GO:0005789">
    <property type="term" value="C:endoplasmic reticulum membrane"/>
    <property type="evidence" value="ECO:0007669"/>
    <property type="project" value="UniProtKB-SubCell"/>
</dbReference>
<dbReference type="GO" id="GO:0034727">
    <property type="term" value="P:piecemeal microautophagy of the nucleus"/>
    <property type="evidence" value="ECO:0007669"/>
    <property type="project" value="TreeGrafter"/>
</dbReference>
<evidence type="ECO:0000256" key="3">
    <source>
        <dbReference type="ARBA" id="ARBA00009714"/>
    </source>
</evidence>
<dbReference type="GO" id="GO:0000422">
    <property type="term" value="P:autophagy of mitochondrion"/>
    <property type="evidence" value="ECO:0007669"/>
    <property type="project" value="TreeGrafter"/>
</dbReference>
<comment type="similarity">
    <text evidence="3">Belongs to the ATG2 family.</text>
</comment>
<evidence type="ECO:0000256" key="2">
    <source>
        <dbReference type="ARBA" id="ARBA00004623"/>
    </source>
</evidence>
<comment type="catalytic activity">
    <reaction evidence="11">
        <text>a 1,2-diacyl-sn-glycero-3-phosphoethanolamine(in) = a 1,2-diacyl-sn-glycero-3-phosphoethanolamine(out)</text>
        <dbReference type="Rhea" id="RHEA:38895"/>
        <dbReference type="ChEBI" id="CHEBI:64612"/>
    </reaction>
</comment>
<organism evidence="13 14">
    <name type="scientific">Adineta steineri</name>
    <dbReference type="NCBI Taxonomy" id="433720"/>
    <lineage>
        <taxon>Eukaryota</taxon>
        <taxon>Metazoa</taxon>
        <taxon>Spiralia</taxon>
        <taxon>Gnathifera</taxon>
        <taxon>Rotifera</taxon>
        <taxon>Eurotatoria</taxon>
        <taxon>Bdelloidea</taxon>
        <taxon>Adinetida</taxon>
        <taxon>Adinetidae</taxon>
        <taxon>Adineta</taxon>
    </lineage>
</organism>
<dbReference type="PANTHER" id="PTHR13190:SF1">
    <property type="entry name" value="AUTOPHAGY-RELATED 2, ISOFORM A"/>
    <property type="match status" value="1"/>
</dbReference>
<evidence type="ECO:0000256" key="8">
    <source>
        <dbReference type="ARBA" id="ARBA00023055"/>
    </source>
</evidence>
<keyword evidence="5" id="KW-0813">Transport</keyword>
<dbReference type="GO" id="GO:0032266">
    <property type="term" value="F:phosphatidylinositol-3-phosphate binding"/>
    <property type="evidence" value="ECO:0007669"/>
    <property type="project" value="TreeGrafter"/>
</dbReference>
<dbReference type="PANTHER" id="PTHR13190">
    <property type="entry name" value="AUTOPHAGY-RELATED 2, ISOFORM A"/>
    <property type="match status" value="1"/>
</dbReference>
<evidence type="ECO:0000256" key="9">
    <source>
        <dbReference type="ARBA" id="ARBA00023136"/>
    </source>
</evidence>
<dbReference type="GO" id="GO:0034045">
    <property type="term" value="C:phagophore assembly site membrane"/>
    <property type="evidence" value="ECO:0007669"/>
    <property type="project" value="UniProtKB-SubCell"/>
</dbReference>
<protein>
    <recommendedName>
        <fullName evidence="4">Autophagy-related protein 2</fullName>
    </recommendedName>
</protein>
<dbReference type="GO" id="GO:0006869">
    <property type="term" value="P:lipid transport"/>
    <property type="evidence" value="ECO:0007669"/>
    <property type="project" value="UniProtKB-KW"/>
</dbReference>
<dbReference type="EMBL" id="CAJOAY010016713">
    <property type="protein sequence ID" value="CAF4303803.1"/>
    <property type="molecule type" value="Genomic_DNA"/>
</dbReference>
<evidence type="ECO:0000256" key="10">
    <source>
        <dbReference type="ARBA" id="ARBA00024479"/>
    </source>
</evidence>
<evidence type="ECO:0000256" key="11">
    <source>
        <dbReference type="ARBA" id="ARBA00024615"/>
    </source>
</evidence>
<sequence>TIVKSSKTTLIEINLEDWAIYLSKQKRDRHQIDLLNDYISVINGGAFEIKLYFNEPTENMPMNDPLLDIRIACNMIHIRTCSDSANALSELLKYVVTHGDLQQQQQQQQTHETGRSSTPIERVRIDRPVRMMSEETINNEQSKIDDTSHQEKLLADAMADDYHEPIGK</sequence>
<dbReference type="GO" id="GO:0043495">
    <property type="term" value="F:protein-membrane adaptor activity"/>
    <property type="evidence" value="ECO:0007669"/>
    <property type="project" value="TreeGrafter"/>
</dbReference>
<gene>
    <name evidence="13" type="ORF">OKA104_LOCUS46347</name>
</gene>
<dbReference type="GO" id="GO:0061723">
    <property type="term" value="P:glycophagy"/>
    <property type="evidence" value="ECO:0007669"/>
    <property type="project" value="TreeGrafter"/>
</dbReference>
<dbReference type="GO" id="GO:0000045">
    <property type="term" value="P:autophagosome assembly"/>
    <property type="evidence" value="ECO:0007669"/>
    <property type="project" value="TreeGrafter"/>
</dbReference>
<evidence type="ECO:0000256" key="1">
    <source>
        <dbReference type="ARBA" id="ARBA00004406"/>
    </source>
</evidence>